<sequence length="310" mass="35839">MGYQEFLYAVEKELNKRLKEGVKASVYTAVKNNGKEKKGVMIERTGSNTAPTIYLEGFFVRFQRGESMEKLIGEIMAFYESVGEEQIWDSAQFEDYSEIRNKIVFKLVHKMKNKALLKKVPYVDVLDLAIVFYVLLDLDKKGTASIQISNDHLEKWGISRDELFTEAVKNVKTILPAEFFTMQHAIAEMLEVTEDREAENLLRESRKNKKDVMYVLTNSARNYGAACMIYPHVLEMIGDMLKEDYYILPSSVHEVIIVPESRGLDPDEMDEMVNEINETQVEPEEVLSSHAYFYQRKGRRLMIRPKGGME</sequence>
<accession>A0A2Y9BIG4</accession>
<keyword evidence="2" id="KW-1185">Reference proteome</keyword>
<dbReference type="InterPro" id="IPR043743">
    <property type="entry name" value="DUF5688"/>
</dbReference>
<comment type="caution">
    <text evidence="1">The sequence shown here is derived from an EMBL/GenBank/DDBJ whole genome shotgun (WGS) entry which is preliminary data.</text>
</comment>
<organism evidence="1 2">
    <name type="scientific">Faecalicatena orotica</name>
    <dbReference type="NCBI Taxonomy" id="1544"/>
    <lineage>
        <taxon>Bacteria</taxon>
        <taxon>Bacillati</taxon>
        <taxon>Bacillota</taxon>
        <taxon>Clostridia</taxon>
        <taxon>Lachnospirales</taxon>
        <taxon>Lachnospiraceae</taxon>
        <taxon>Faecalicatena</taxon>
    </lineage>
</organism>
<protein>
    <submittedName>
        <fullName evidence="1">Uncharacterized protein</fullName>
    </submittedName>
</protein>
<dbReference type="AlphaFoldDB" id="A0A2Y9BIG4"/>
<gene>
    <name evidence="1" type="ORF">A8806_114165</name>
</gene>
<dbReference type="Pfam" id="PF18941">
    <property type="entry name" value="DUF5688"/>
    <property type="match status" value="1"/>
</dbReference>
<name>A0A2Y9BIG4_9FIRM</name>
<reference evidence="1 2" key="1">
    <citation type="submission" date="2018-05" db="EMBL/GenBank/DDBJ databases">
        <title>The Hungate 1000. A catalogue of reference genomes from the rumen microbiome.</title>
        <authorList>
            <person name="Kelly W."/>
        </authorList>
    </citation>
    <scope>NUCLEOTIDE SEQUENCE [LARGE SCALE GENOMIC DNA]</scope>
    <source>
        <strain evidence="1 2">NLAE-zl-C242</strain>
    </source>
</reference>
<dbReference type="Proteomes" id="UP000245845">
    <property type="component" value="Unassembled WGS sequence"/>
</dbReference>
<dbReference type="EMBL" id="QGDL01000014">
    <property type="protein sequence ID" value="PWJ23539.1"/>
    <property type="molecule type" value="Genomic_DNA"/>
</dbReference>
<proteinExistence type="predicted"/>
<evidence type="ECO:0000313" key="2">
    <source>
        <dbReference type="Proteomes" id="UP000245845"/>
    </source>
</evidence>
<dbReference type="OrthoDB" id="1655031at2"/>
<evidence type="ECO:0000313" key="1">
    <source>
        <dbReference type="EMBL" id="PWJ23539.1"/>
    </source>
</evidence>
<dbReference type="RefSeq" id="WP_109733047.1">
    <property type="nucleotide sequence ID" value="NZ_BAAACK010000015.1"/>
</dbReference>